<dbReference type="Proteomes" id="UP001595906">
    <property type="component" value="Unassembled WGS sequence"/>
</dbReference>
<feature type="domain" description="Glycosyltransferase RgtA/B/C/D-like" evidence="9">
    <location>
        <begin position="50"/>
        <end position="213"/>
    </location>
</feature>
<feature type="transmembrane region" description="Helical" evidence="8">
    <location>
        <begin position="154"/>
        <end position="184"/>
    </location>
</feature>
<organism evidence="10 11">
    <name type="scientific">Parasediminibacterium paludis</name>
    <dbReference type="NCBI Taxonomy" id="908966"/>
    <lineage>
        <taxon>Bacteria</taxon>
        <taxon>Pseudomonadati</taxon>
        <taxon>Bacteroidota</taxon>
        <taxon>Chitinophagia</taxon>
        <taxon>Chitinophagales</taxon>
        <taxon>Chitinophagaceae</taxon>
        <taxon>Parasediminibacterium</taxon>
    </lineage>
</organism>
<keyword evidence="4 10" id="KW-0808">Transferase</keyword>
<dbReference type="EC" id="2.4.-.-" evidence="10"/>
<feature type="transmembrane region" description="Helical" evidence="8">
    <location>
        <begin position="278"/>
        <end position="297"/>
    </location>
</feature>
<evidence type="ECO:0000256" key="7">
    <source>
        <dbReference type="ARBA" id="ARBA00023136"/>
    </source>
</evidence>
<keyword evidence="11" id="KW-1185">Reference proteome</keyword>
<dbReference type="InterPro" id="IPR050297">
    <property type="entry name" value="LipidA_mod_glycosyltrf_83"/>
</dbReference>
<comment type="subcellular location">
    <subcellularLocation>
        <location evidence="1">Cell membrane</location>
        <topology evidence="1">Multi-pass membrane protein</topology>
    </subcellularLocation>
</comment>
<evidence type="ECO:0000256" key="3">
    <source>
        <dbReference type="ARBA" id="ARBA00022676"/>
    </source>
</evidence>
<accession>A0ABV8Q0Y4</accession>
<dbReference type="RefSeq" id="WP_379015049.1">
    <property type="nucleotide sequence ID" value="NZ_JBHSDC010000028.1"/>
</dbReference>
<feature type="transmembrane region" description="Helical" evidence="8">
    <location>
        <begin position="332"/>
        <end position="353"/>
    </location>
</feature>
<keyword evidence="2" id="KW-1003">Cell membrane</keyword>
<dbReference type="GO" id="GO:0016757">
    <property type="term" value="F:glycosyltransferase activity"/>
    <property type="evidence" value="ECO:0007669"/>
    <property type="project" value="UniProtKB-KW"/>
</dbReference>
<feature type="transmembrane region" description="Helical" evidence="8">
    <location>
        <begin position="303"/>
        <end position="320"/>
    </location>
</feature>
<evidence type="ECO:0000256" key="5">
    <source>
        <dbReference type="ARBA" id="ARBA00022692"/>
    </source>
</evidence>
<keyword evidence="5 8" id="KW-0812">Transmembrane</keyword>
<evidence type="ECO:0000313" key="11">
    <source>
        <dbReference type="Proteomes" id="UP001595906"/>
    </source>
</evidence>
<sequence>MQSINYKKQLYILLLATIIIKVIVAFFVELGNDEVYYWTYALQPDYNHFDHPPMVGLLIRLTSLNLIWVNDVSLRLGAIFGCAISSWFIFLIGKTIRNERTGWYAALIYNCSVYAGIIAGLFILPDSPQMPLYTAALYVMSLIIFQQKEKQANLWFWLGLLIGLACLCKVHGLYLWAGLGLFILSKRIKWLLNWRLYVAFVITLICLLPIVYWNIVNDFITYKFHAERVTHTSLQWDMLLQEIVGEFAYQNPVIFILIITGILIGIKRKVLFTATTNTWLVCMSVPMIVLFWGIALFNPTLPHWSGPGYLPLYFFAAIYLENITQKIYPLAIKIAGGLIVVVLLIGVLAIQLVPTNFGSHDAKNYGEFCPTLDISGWKDFSKKFNDLVKEDIATKQMPANAPIVVGKWFPAGHLEFYTSRLTGQRVLGVGLLQDVHKFAWLNTIRQPLAIGDDAYCIVPSNLPFNVNDAYGKFFATIESPVMINQMRSGKAVRYFYVYRLKGCKQVPAALLSKH</sequence>
<feature type="transmembrane region" description="Helical" evidence="8">
    <location>
        <begin position="247"/>
        <end position="266"/>
    </location>
</feature>
<dbReference type="PANTHER" id="PTHR33908:SF11">
    <property type="entry name" value="MEMBRANE PROTEIN"/>
    <property type="match status" value="1"/>
</dbReference>
<dbReference type="PANTHER" id="PTHR33908">
    <property type="entry name" value="MANNOSYLTRANSFERASE YKCB-RELATED"/>
    <property type="match status" value="1"/>
</dbReference>
<feature type="transmembrane region" description="Helical" evidence="8">
    <location>
        <begin position="102"/>
        <end position="124"/>
    </location>
</feature>
<feature type="transmembrane region" description="Helical" evidence="8">
    <location>
        <begin position="196"/>
        <end position="215"/>
    </location>
</feature>
<keyword evidence="7 8" id="KW-0472">Membrane</keyword>
<keyword evidence="3 10" id="KW-0328">Glycosyltransferase</keyword>
<evidence type="ECO:0000256" key="6">
    <source>
        <dbReference type="ARBA" id="ARBA00022989"/>
    </source>
</evidence>
<dbReference type="InterPro" id="IPR038731">
    <property type="entry name" value="RgtA/B/C-like"/>
</dbReference>
<feature type="transmembrane region" description="Helical" evidence="8">
    <location>
        <begin position="12"/>
        <end position="31"/>
    </location>
</feature>
<feature type="transmembrane region" description="Helical" evidence="8">
    <location>
        <begin position="76"/>
        <end position="96"/>
    </location>
</feature>
<keyword evidence="6 8" id="KW-1133">Transmembrane helix</keyword>
<gene>
    <name evidence="10" type="ORF">ACFOW1_13845</name>
</gene>
<evidence type="ECO:0000256" key="1">
    <source>
        <dbReference type="ARBA" id="ARBA00004651"/>
    </source>
</evidence>
<dbReference type="EMBL" id="JBHSDC010000028">
    <property type="protein sequence ID" value="MFC4232979.1"/>
    <property type="molecule type" value="Genomic_DNA"/>
</dbReference>
<comment type="caution">
    <text evidence="10">The sequence shown here is derived from an EMBL/GenBank/DDBJ whole genome shotgun (WGS) entry which is preliminary data.</text>
</comment>
<name>A0ABV8Q0Y4_9BACT</name>
<evidence type="ECO:0000259" key="9">
    <source>
        <dbReference type="Pfam" id="PF13231"/>
    </source>
</evidence>
<evidence type="ECO:0000256" key="4">
    <source>
        <dbReference type="ARBA" id="ARBA00022679"/>
    </source>
</evidence>
<reference evidence="11" key="1">
    <citation type="journal article" date="2019" name="Int. J. Syst. Evol. Microbiol.">
        <title>The Global Catalogue of Microorganisms (GCM) 10K type strain sequencing project: providing services to taxonomists for standard genome sequencing and annotation.</title>
        <authorList>
            <consortium name="The Broad Institute Genomics Platform"/>
            <consortium name="The Broad Institute Genome Sequencing Center for Infectious Disease"/>
            <person name="Wu L."/>
            <person name="Ma J."/>
        </authorList>
    </citation>
    <scope>NUCLEOTIDE SEQUENCE [LARGE SCALE GENOMIC DNA]</scope>
    <source>
        <strain evidence="11">CECT 8010</strain>
    </source>
</reference>
<evidence type="ECO:0000313" key="10">
    <source>
        <dbReference type="EMBL" id="MFC4232979.1"/>
    </source>
</evidence>
<evidence type="ECO:0000256" key="8">
    <source>
        <dbReference type="SAM" id="Phobius"/>
    </source>
</evidence>
<proteinExistence type="predicted"/>
<evidence type="ECO:0000256" key="2">
    <source>
        <dbReference type="ARBA" id="ARBA00022475"/>
    </source>
</evidence>
<dbReference type="Pfam" id="PF13231">
    <property type="entry name" value="PMT_2"/>
    <property type="match status" value="1"/>
</dbReference>
<protein>
    <submittedName>
        <fullName evidence="10">ArnT family glycosyltransferase</fullName>
        <ecNumber evidence="10">2.4.-.-</ecNumber>
    </submittedName>
</protein>